<dbReference type="PROSITE" id="PS51257">
    <property type="entry name" value="PROKAR_LIPOPROTEIN"/>
    <property type="match status" value="1"/>
</dbReference>
<evidence type="ECO:0000313" key="3">
    <source>
        <dbReference type="Proteomes" id="UP000641588"/>
    </source>
</evidence>
<proteinExistence type="predicted"/>
<dbReference type="Proteomes" id="UP000641588">
    <property type="component" value="Unassembled WGS sequence"/>
</dbReference>
<name>A0A972GU01_9BACL</name>
<gene>
    <name evidence="2" type="ORF">GC093_14610</name>
</gene>
<keyword evidence="1" id="KW-0732">Signal</keyword>
<feature type="signal peptide" evidence="1">
    <location>
        <begin position="1"/>
        <end position="27"/>
    </location>
</feature>
<evidence type="ECO:0000256" key="1">
    <source>
        <dbReference type="SAM" id="SignalP"/>
    </source>
</evidence>
<comment type="caution">
    <text evidence="2">The sequence shown here is derived from an EMBL/GenBank/DDBJ whole genome shotgun (WGS) entry which is preliminary data.</text>
</comment>
<dbReference type="AlphaFoldDB" id="A0A972GU01"/>
<dbReference type="EMBL" id="WHOD01000055">
    <property type="protein sequence ID" value="NOU94439.1"/>
    <property type="molecule type" value="Genomic_DNA"/>
</dbReference>
<feature type="chain" id="PRO_5038426182" description="YtkA-like domain-containing protein" evidence="1">
    <location>
        <begin position="28"/>
        <end position="127"/>
    </location>
</feature>
<dbReference type="RefSeq" id="WP_171652627.1">
    <property type="nucleotide sequence ID" value="NZ_WHOD01000055.1"/>
</dbReference>
<reference evidence="2" key="1">
    <citation type="submission" date="2019-10" db="EMBL/GenBank/DDBJ databases">
        <title>Description of Paenibacillus glebae sp. nov.</title>
        <authorList>
            <person name="Carlier A."/>
            <person name="Qi S."/>
        </authorList>
    </citation>
    <scope>NUCLEOTIDE SEQUENCE</scope>
    <source>
        <strain evidence="2">LMG 31456</strain>
    </source>
</reference>
<keyword evidence="3" id="KW-1185">Reference proteome</keyword>
<sequence length="127" mass="14251">MLDYLKRMSWIIPVLFLLSACSAGTQGEDPAAIQVELVSEPVSAAVMQKITLTAQVTGLVKKEGTTVQFDIRSPEKDARPRYVETKEIGKDSYTAEQSFDKPGTYTIYIHIYREDLHVTKKKQLVVS</sequence>
<organism evidence="2 3">
    <name type="scientific">Paenibacillus foliorum</name>
    <dbReference type="NCBI Taxonomy" id="2654974"/>
    <lineage>
        <taxon>Bacteria</taxon>
        <taxon>Bacillati</taxon>
        <taxon>Bacillota</taxon>
        <taxon>Bacilli</taxon>
        <taxon>Bacillales</taxon>
        <taxon>Paenibacillaceae</taxon>
        <taxon>Paenibacillus</taxon>
    </lineage>
</organism>
<accession>A0A972GU01</accession>
<evidence type="ECO:0008006" key="4">
    <source>
        <dbReference type="Google" id="ProtNLM"/>
    </source>
</evidence>
<evidence type="ECO:0000313" key="2">
    <source>
        <dbReference type="EMBL" id="NOU94439.1"/>
    </source>
</evidence>
<protein>
    <recommendedName>
        <fullName evidence="4">YtkA-like domain-containing protein</fullName>
    </recommendedName>
</protein>